<protein>
    <submittedName>
        <fullName evidence="1">Uncharacterized protein</fullName>
    </submittedName>
</protein>
<reference evidence="1 2" key="1">
    <citation type="submission" date="2016-08" db="EMBL/GenBank/DDBJ databases">
        <authorList>
            <person name="Seilhamer J.J."/>
        </authorList>
    </citation>
    <scope>NUCLEOTIDE SEQUENCE [LARGE SCALE GENOMIC DNA]</scope>
    <source>
        <strain evidence="1 2">KT-27</strain>
    </source>
</reference>
<reference evidence="1 2" key="2">
    <citation type="submission" date="2018-03" db="EMBL/GenBank/DDBJ databases">
        <title>Draft genome of Pseudomonas putida strain KT-27.</title>
        <authorList>
            <person name="Yoshizawa S."/>
            <person name="Khan N.H."/>
            <person name="Nishimura M."/>
            <person name="Chiura H.X."/>
            <person name="Ogura Y."/>
            <person name="Hayashi T."/>
            <person name="Kogure K."/>
        </authorList>
    </citation>
    <scope>NUCLEOTIDE SEQUENCE [LARGE SCALE GENOMIC DNA]</scope>
    <source>
        <strain evidence="1 2">KT-27</strain>
    </source>
</reference>
<comment type="caution">
    <text evidence="1">The sequence shown here is derived from an EMBL/GenBank/DDBJ whole genome shotgun (WGS) entry which is preliminary data.</text>
</comment>
<name>A0A2S3WBR3_PSEPU</name>
<dbReference type="EMBL" id="MIND01000018">
    <property type="protein sequence ID" value="POF88369.1"/>
    <property type="molecule type" value="Genomic_DNA"/>
</dbReference>
<evidence type="ECO:0000313" key="1">
    <source>
        <dbReference type="EMBL" id="POF88369.1"/>
    </source>
</evidence>
<evidence type="ECO:0000313" key="2">
    <source>
        <dbReference type="Proteomes" id="UP000237194"/>
    </source>
</evidence>
<accession>A0A2S3WBR3</accession>
<dbReference type="Proteomes" id="UP000237194">
    <property type="component" value="Unassembled WGS sequence"/>
</dbReference>
<proteinExistence type="predicted"/>
<dbReference type="AlphaFoldDB" id="A0A2S3WBR3"/>
<sequence>MKALEKILDFLWPDNRSVWEKKQERLFIVAVNKLQNYYVTDRGGLSMDPEEARKAVLRFAQQQDALPDADSGTTPKGLLSERHAWMRLDQESAMRYTLLVSENGLFSVVGAERFSTTTSFDESQAGRPALESIGKAVTSMELKWDASLKSAVQAHEYERKGVM</sequence>
<dbReference type="RefSeq" id="WP_103436563.1">
    <property type="nucleotide sequence ID" value="NZ_MIND01000018.1"/>
</dbReference>
<organism evidence="1 2">
    <name type="scientific">Pseudomonas putida</name>
    <name type="common">Arthrobacter siderocapsulatus</name>
    <dbReference type="NCBI Taxonomy" id="303"/>
    <lineage>
        <taxon>Bacteria</taxon>
        <taxon>Pseudomonadati</taxon>
        <taxon>Pseudomonadota</taxon>
        <taxon>Gammaproteobacteria</taxon>
        <taxon>Pseudomonadales</taxon>
        <taxon>Pseudomonadaceae</taxon>
        <taxon>Pseudomonas</taxon>
    </lineage>
</organism>
<gene>
    <name evidence="1" type="ORF">BGP80_10505</name>
</gene>